<accession>A0A1H3A220</accession>
<dbReference type="STRING" id="574349.SAMN05443545_104337"/>
<dbReference type="AlphaFoldDB" id="A0A1H3A220"/>
<protein>
    <submittedName>
        <fullName evidence="1">Uncharacterized protein</fullName>
    </submittedName>
</protein>
<name>A0A1H3A220_9GAMM</name>
<dbReference type="EMBL" id="FNNI01000004">
    <property type="protein sequence ID" value="SDX23820.1"/>
    <property type="molecule type" value="Genomic_DNA"/>
</dbReference>
<sequence>MVINDFDILRASFRPPEAQSKLLVNPDAVLASAITTQSFQPIAGRYLKVLQLVCELKLKELPQRNPLKIHKAFDAPPADQLLGIPTLERDDHDLIVTHRVNNVKRHYGKMVQLRWA</sequence>
<gene>
    <name evidence="1" type="ORF">SAMN05443545_104337</name>
</gene>
<evidence type="ECO:0000313" key="1">
    <source>
        <dbReference type="EMBL" id="SDX23820.1"/>
    </source>
</evidence>
<dbReference type="Proteomes" id="UP000198500">
    <property type="component" value="Unassembled WGS sequence"/>
</dbReference>
<organism evidence="1 2">
    <name type="scientific">Aidingimonas halophila</name>
    <dbReference type="NCBI Taxonomy" id="574349"/>
    <lineage>
        <taxon>Bacteria</taxon>
        <taxon>Pseudomonadati</taxon>
        <taxon>Pseudomonadota</taxon>
        <taxon>Gammaproteobacteria</taxon>
        <taxon>Oceanospirillales</taxon>
        <taxon>Halomonadaceae</taxon>
        <taxon>Aidingimonas</taxon>
    </lineage>
</organism>
<evidence type="ECO:0000313" key="2">
    <source>
        <dbReference type="Proteomes" id="UP000198500"/>
    </source>
</evidence>
<reference evidence="1 2" key="1">
    <citation type="submission" date="2016-10" db="EMBL/GenBank/DDBJ databases">
        <authorList>
            <person name="de Groot N.N."/>
        </authorList>
    </citation>
    <scope>NUCLEOTIDE SEQUENCE [LARGE SCALE GENOMIC DNA]</scope>
    <source>
        <strain evidence="1 2">DSM 19219</strain>
    </source>
</reference>
<proteinExistence type="predicted"/>
<keyword evidence="2" id="KW-1185">Reference proteome</keyword>